<keyword evidence="1" id="KW-0472">Membrane</keyword>
<sequence length="202" mass="23776">MSAPLFLWRRRLAIPCRKSSTWVRMVSLIIILLFLVTFFDLCMVKMCSRESTLNAPYKLRDQAQRRRLPFISMKTKNSVNSSILSSFCFLFGKLEQLEMRENVRTQEKVLNTTPSTFIKDGVEIMQDPNSRPRKFGALDDRLFYGQGHFKLPSKVGLDRRDFPLFPFEIPSGQPMHDRIWNQMRYVPHQVVRVSMVIHFIDI</sequence>
<keyword evidence="1" id="KW-0812">Transmembrane</keyword>
<organism evidence="2 3">
    <name type="scientific">Protopolystoma xenopodis</name>
    <dbReference type="NCBI Taxonomy" id="117903"/>
    <lineage>
        <taxon>Eukaryota</taxon>
        <taxon>Metazoa</taxon>
        <taxon>Spiralia</taxon>
        <taxon>Lophotrochozoa</taxon>
        <taxon>Platyhelminthes</taxon>
        <taxon>Monogenea</taxon>
        <taxon>Polyopisthocotylea</taxon>
        <taxon>Polystomatidea</taxon>
        <taxon>Polystomatidae</taxon>
        <taxon>Protopolystoma</taxon>
    </lineage>
</organism>
<keyword evidence="1" id="KW-1133">Transmembrane helix</keyword>
<keyword evidence="3" id="KW-1185">Reference proteome</keyword>
<name>A0A448X1X6_9PLAT</name>
<evidence type="ECO:0000313" key="2">
    <source>
        <dbReference type="EMBL" id="VEL25774.1"/>
    </source>
</evidence>
<proteinExistence type="predicted"/>
<dbReference type="Proteomes" id="UP000784294">
    <property type="component" value="Unassembled WGS sequence"/>
</dbReference>
<dbReference type="EMBL" id="CAAALY010076159">
    <property type="protein sequence ID" value="VEL25774.1"/>
    <property type="molecule type" value="Genomic_DNA"/>
</dbReference>
<evidence type="ECO:0000256" key="1">
    <source>
        <dbReference type="SAM" id="Phobius"/>
    </source>
</evidence>
<accession>A0A448X1X6</accession>
<dbReference type="AlphaFoldDB" id="A0A448X1X6"/>
<protein>
    <submittedName>
        <fullName evidence="2">Uncharacterized protein</fullName>
    </submittedName>
</protein>
<gene>
    <name evidence="2" type="ORF">PXEA_LOCUS19214</name>
</gene>
<feature type="transmembrane region" description="Helical" evidence="1">
    <location>
        <begin position="21"/>
        <end position="39"/>
    </location>
</feature>
<comment type="caution">
    <text evidence="2">The sequence shown here is derived from an EMBL/GenBank/DDBJ whole genome shotgun (WGS) entry which is preliminary data.</text>
</comment>
<reference evidence="2" key="1">
    <citation type="submission" date="2018-11" db="EMBL/GenBank/DDBJ databases">
        <authorList>
            <consortium name="Pathogen Informatics"/>
        </authorList>
    </citation>
    <scope>NUCLEOTIDE SEQUENCE</scope>
</reference>
<evidence type="ECO:0000313" key="3">
    <source>
        <dbReference type="Proteomes" id="UP000784294"/>
    </source>
</evidence>